<feature type="transmembrane region" description="Helical" evidence="11">
    <location>
        <begin position="283"/>
        <end position="305"/>
    </location>
</feature>
<dbReference type="FunFam" id="1.20.1250.20:FF:000001">
    <property type="entry name" value="Dicarboxylate MFS transporter"/>
    <property type="match status" value="1"/>
</dbReference>
<feature type="transmembrane region" description="Helical" evidence="11">
    <location>
        <begin position="312"/>
        <end position="332"/>
    </location>
</feature>
<evidence type="ECO:0000256" key="8">
    <source>
        <dbReference type="ARBA" id="ARBA00023136"/>
    </source>
</evidence>
<dbReference type="OrthoDB" id="9066401at2"/>
<feature type="transmembrane region" description="Helical" evidence="11">
    <location>
        <begin position="94"/>
        <end position="115"/>
    </location>
</feature>
<feature type="domain" description="Major facilitator superfamily (MFS) profile" evidence="12">
    <location>
        <begin position="21"/>
        <end position="430"/>
    </location>
</feature>
<feature type="transmembrane region" description="Helical" evidence="11">
    <location>
        <begin position="160"/>
        <end position="185"/>
    </location>
</feature>
<evidence type="ECO:0000256" key="3">
    <source>
        <dbReference type="ARBA" id="ARBA00022448"/>
    </source>
</evidence>
<organism evidence="13 14">
    <name type="scientific">Streptomyces phyllanthi</name>
    <dbReference type="NCBI Taxonomy" id="1803180"/>
    <lineage>
        <taxon>Bacteria</taxon>
        <taxon>Bacillati</taxon>
        <taxon>Actinomycetota</taxon>
        <taxon>Actinomycetes</taxon>
        <taxon>Kitasatosporales</taxon>
        <taxon>Streptomycetaceae</taxon>
        <taxon>Streptomyces</taxon>
    </lineage>
</organism>
<dbReference type="EMBL" id="VJZE01000016">
    <property type="protein sequence ID" value="MPY39240.1"/>
    <property type="molecule type" value="Genomic_DNA"/>
</dbReference>
<feature type="transmembrane region" description="Helical" evidence="11">
    <location>
        <begin position="21"/>
        <end position="47"/>
    </location>
</feature>
<dbReference type="AlphaFoldDB" id="A0A5N8VVF1"/>
<feature type="transmembrane region" description="Helical" evidence="11">
    <location>
        <begin position="338"/>
        <end position="356"/>
    </location>
</feature>
<keyword evidence="4" id="KW-1003">Cell membrane</keyword>
<dbReference type="InterPro" id="IPR005829">
    <property type="entry name" value="Sugar_transporter_CS"/>
</dbReference>
<reference evidence="13 14" key="1">
    <citation type="submission" date="2019-07" db="EMBL/GenBank/DDBJ databases">
        <title>New species of Amycolatopsis and Streptomyces.</title>
        <authorList>
            <person name="Duangmal K."/>
            <person name="Teo W.F.A."/>
            <person name="Lipun K."/>
        </authorList>
    </citation>
    <scope>NUCLEOTIDE SEQUENCE [LARGE SCALE GENOMIC DNA]</scope>
    <source>
        <strain evidence="13 14">TISTR 2346</strain>
    </source>
</reference>
<feature type="transmembrane region" description="Helical" evidence="11">
    <location>
        <begin position="377"/>
        <end position="399"/>
    </location>
</feature>
<evidence type="ECO:0000313" key="14">
    <source>
        <dbReference type="Proteomes" id="UP000326979"/>
    </source>
</evidence>
<evidence type="ECO:0000259" key="12">
    <source>
        <dbReference type="PROSITE" id="PS50850"/>
    </source>
</evidence>
<dbReference type="PANTHER" id="PTHR43045">
    <property type="entry name" value="SHIKIMATE TRANSPORTER"/>
    <property type="match status" value="1"/>
</dbReference>
<keyword evidence="8 11" id="KW-0472">Membrane</keyword>
<dbReference type="Pfam" id="PF07690">
    <property type="entry name" value="MFS_1"/>
    <property type="match status" value="1"/>
</dbReference>
<comment type="similarity">
    <text evidence="2">Belongs to the major facilitator superfamily. Metabolite:H+ Symporter (MHS) family (TC 2.A.1.6) family.</text>
</comment>
<dbReference type="InterPro" id="IPR020846">
    <property type="entry name" value="MFS_dom"/>
</dbReference>
<comment type="function">
    <text evidence="9">May be a proton symporter involved in the uptake of osmolytes such as proline and glycine betaine.</text>
</comment>
<feature type="transmembrane region" description="Helical" evidence="11">
    <location>
        <begin position="197"/>
        <end position="216"/>
    </location>
</feature>
<evidence type="ECO:0000256" key="11">
    <source>
        <dbReference type="SAM" id="Phobius"/>
    </source>
</evidence>
<dbReference type="InterPro" id="IPR011701">
    <property type="entry name" value="MFS"/>
</dbReference>
<proteinExistence type="inferred from homology"/>
<gene>
    <name evidence="13" type="ORF">FNH04_04655</name>
</gene>
<sequence>MMTAVSSVARPTVDRATRNKIVLASSVGTTIEMYDFFIYGTAAALVFSGQFFPQVSPVIGTLLAFATFGVGFVARPLGGVVIGHYGDRIGRKKTLVFTLIMMGLATFCIGLLPTYDSVGLAAPALLVTLRLIQGFCAGGEWGGAVLIATENAPENRRGLYGSWTMMGSPAGLVLATGAFALVTALPTEQFESWGWRLPFLASGVLLALGLFLRVSLTETPEFLEMSKSRTRERSPLMKVLRSNPRSVLLGAGVNLGFNTFIYLVFTFSLAYSIEELGLAKSVIMTGTIVGALLQIGAIPAFAVLSDRVGRHVVLLGGAAFTIIWTAVFFAVLNTAQPAMIIIATVLAFVGSAAMIGPMGAGLTELFGTSVRYTGASLGYQLGAVLGGGLAPFIAASLFAGTGTTWTIVAYGASAGAISALSVGLLWRDTRRAAAGDEPAPALAPARVE</sequence>
<keyword evidence="3" id="KW-0813">Transport</keyword>
<evidence type="ECO:0000256" key="7">
    <source>
        <dbReference type="ARBA" id="ARBA00022989"/>
    </source>
</evidence>
<dbReference type="GO" id="GO:0005886">
    <property type="term" value="C:plasma membrane"/>
    <property type="evidence" value="ECO:0007669"/>
    <property type="project" value="UniProtKB-SubCell"/>
</dbReference>
<feature type="transmembrane region" description="Helical" evidence="11">
    <location>
        <begin position="405"/>
        <end position="426"/>
    </location>
</feature>
<comment type="caution">
    <text evidence="13">The sequence shown here is derived from an EMBL/GenBank/DDBJ whole genome shotgun (WGS) entry which is preliminary data.</text>
</comment>
<evidence type="ECO:0000256" key="9">
    <source>
        <dbReference type="ARBA" id="ARBA00037295"/>
    </source>
</evidence>
<dbReference type="InterPro" id="IPR036259">
    <property type="entry name" value="MFS_trans_sf"/>
</dbReference>
<dbReference type="Gene3D" id="1.20.1250.20">
    <property type="entry name" value="MFS general substrate transporter like domains"/>
    <property type="match status" value="2"/>
</dbReference>
<evidence type="ECO:0000256" key="10">
    <source>
        <dbReference type="ARBA" id="ARBA00039918"/>
    </source>
</evidence>
<evidence type="ECO:0000256" key="6">
    <source>
        <dbReference type="ARBA" id="ARBA00022847"/>
    </source>
</evidence>
<dbReference type="CDD" id="cd17369">
    <property type="entry name" value="MFS_ShiA_like"/>
    <property type="match status" value="1"/>
</dbReference>
<keyword evidence="6" id="KW-0769">Symport</keyword>
<protein>
    <recommendedName>
        <fullName evidence="10">Putative proline/betaine transporter</fullName>
    </recommendedName>
</protein>
<comment type="subcellular location">
    <subcellularLocation>
        <location evidence="1">Cell membrane</location>
        <topology evidence="1">Multi-pass membrane protein</topology>
    </subcellularLocation>
</comment>
<feature type="transmembrane region" description="Helical" evidence="11">
    <location>
        <begin position="247"/>
        <end position="271"/>
    </location>
</feature>
<feature type="transmembrane region" description="Helical" evidence="11">
    <location>
        <begin position="59"/>
        <end position="82"/>
    </location>
</feature>
<dbReference type="PANTHER" id="PTHR43045:SF1">
    <property type="entry name" value="SHIKIMATE TRANSPORTER"/>
    <property type="match status" value="1"/>
</dbReference>
<dbReference type="PROSITE" id="PS00217">
    <property type="entry name" value="SUGAR_TRANSPORT_2"/>
    <property type="match status" value="1"/>
</dbReference>
<evidence type="ECO:0000256" key="4">
    <source>
        <dbReference type="ARBA" id="ARBA00022475"/>
    </source>
</evidence>
<evidence type="ECO:0000256" key="2">
    <source>
        <dbReference type="ARBA" id="ARBA00008240"/>
    </source>
</evidence>
<evidence type="ECO:0000313" key="13">
    <source>
        <dbReference type="EMBL" id="MPY39240.1"/>
    </source>
</evidence>
<name>A0A5N8VVF1_9ACTN</name>
<dbReference type="SUPFAM" id="SSF103473">
    <property type="entry name" value="MFS general substrate transporter"/>
    <property type="match status" value="1"/>
</dbReference>
<feature type="transmembrane region" description="Helical" evidence="11">
    <location>
        <begin position="127"/>
        <end position="148"/>
    </location>
</feature>
<evidence type="ECO:0000256" key="1">
    <source>
        <dbReference type="ARBA" id="ARBA00004651"/>
    </source>
</evidence>
<keyword evidence="7 11" id="KW-1133">Transmembrane helix</keyword>
<dbReference type="GO" id="GO:0015293">
    <property type="term" value="F:symporter activity"/>
    <property type="evidence" value="ECO:0007669"/>
    <property type="project" value="UniProtKB-KW"/>
</dbReference>
<evidence type="ECO:0000256" key="5">
    <source>
        <dbReference type="ARBA" id="ARBA00022692"/>
    </source>
</evidence>
<dbReference type="PROSITE" id="PS50850">
    <property type="entry name" value="MFS"/>
    <property type="match status" value="1"/>
</dbReference>
<accession>A0A5N8VVF1</accession>
<dbReference type="Proteomes" id="UP000326979">
    <property type="component" value="Unassembled WGS sequence"/>
</dbReference>
<keyword evidence="14" id="KW-1185">Reference proteome</keyword>
<keyword evidence="5 11" id="KW-0812">Transmembrane</keyword>